<sequence>MAPAATDEGTPSPGESSARPTAWSVLAASGGGGDGIDDNNGENSSNENNDSSSESNKEKGGGVLGRGWEDMEAAKQSRYKEVMTLTEWREKGQDQEHLVWAKVYGLPIELWRKEMYEALGKMVGQLIKVDEVTSRKQRIDYARLLIKVKGAPQKEHSLQVQVGRCTNQVALWMEEGKIKEGDKEEKESLGAGALCDKRQDHNLNADHCSEFNAIPPQVRSQQPHERSASKGNQHFYSSTTTIMHQNTPTETYIATPINEETSFTHDQHPSSTNSPSPLPLTAPHPYHLVVPIFPQPSHIIGRKTPPLLHQPQAYIAQTHTQPS</sequence>
<feature type="region of interest" description="Disordered" evidence="1">
    <location>
        <begin position="262"/>
        <end position="282"/>
    </location>
</feature>
<dbReference type="Proteomes" id="UP000825729">
    <property type="component" value="Unassembled WGS sequence"/>
</dbReference>
<proteinExistence type="predicted"/>
<protein>
    <recommendedName>
        <fullName evidence="4">DUF4283 domain-containing protein</fullName>
    </recommendedName>
</protein>
<gene>
    <name evidence="2" type="ORF">H6P81_006238</name>
</gene>
<keyword evidence="3" id="KW-1185">Reference proteome</keyword>
<organism evidence="2 3">
    <name type="scientific">Aristolochia fimbriata</name>
    <name type="common">White veined hardy Dutchman's pipe vine</name>
    <dbReference type="NCBI Taxonomy" id="158543"/>
    <lineage>
        <taxon>Eukaryota</taxon>
        <taxon>Viridiplantae</taxon>
        <taxon>Streptophyta</taxon>
        <taxon>Embryophyta</taxon>
        <taxon>Tracheophyta</taxon>
        <taxon>Spermatophyta</taxon>
        <taxon>Magnoliopsida</taxon>
        <taxon>Magnoliidae</taxon>
        <taxon>Piperales</taxon>
        <taxon>Aristolochiaceae</taxon>
        <taxon>Aristolochia</taxon>
    </lineage>
</organism>
<comment type="caution">
    <text evidence="2">The sequence shown here is derived from an EMBL/GenBank/DDBJ whole genome shotgun (WGS) entry which is preliminary data.</text>
</comment>
<feature type="region of interest" description="Disordered" evidence="1">
    <location>
        <begin position="1"/>
        <end position="67"/>
    </location>
</feature>
<dbReference type="PANTHER" id="PTHR34427:SF5">
    <property type="entry name" value="DUF4283 DOMAIN-CONTAINING PROTEIN"/>
    <property type="match status" value="1"/>
</dbReference>
<reference evidence="2 3" key="1">
    <citation type="submission" date="2021-07" db="EMBL/GenBank/DDBJ databases">
        <title>The Aristolochia fimbriata genome: insights into angiosperm evolution, floral development and chemical biosynthesis.</title>
        <authorList>
            <person name="Jiao Y."/>
        </authorList>
    </citation>
    <scope>NUCLEOTIDE SEQUENCE [LARGE SCALE GENOMIC DNA]</scope>
    <source>
        <strain evidence="2">IBCAS-2021</strain>
        <tissue evidence="2">Leaf</tissue>
    </source>
</reference>
<dbReference type="AlphaFoldDB" id="A0AAV7EXW6"/>
<evidence type="ECO:0008006" key="4">
    <source>
        <dbReference type="Google" id="ProtNLM"/>
    </source>
</evidence>
<evidence type="ECO:0000313" key="3">
    <source>
        <dbReference type="Proteomes" id="UP000825729"/>
    </source>
</evidence>
<accession>A0AAV7EXW6</accession>
<feature type="compositionally biased region" description="Low complexity" evidence="1">
    <location>
        <begin position="41"/>
        <end position="54"/>
    </location>
</feature>
<name>A0AAV7EXW6_ARIFI</name>
<dbReference type="PANTHER" id="PTHR34427">
    <property type="entry name" value="DUF4283 DOMAIN PROTEIN"/>
    <property type="match status" value="1"/>
</dbReference>
<evidence type="ECO:0000256" key="1">
    <source>
        <dbReference type="SAM" id="MobiDB-lite"/>
    </source>
</evidence>
<evidence type="ECO:0000313" key="2">
    <source>
        <dbReference type="EMBL" id="KAG9453334.1"/>
    </source>
</evidence>
<dbReference type="EMBL" id="JAINDJ010000003">
    <property type="protein sequence ID" value="KAG9453334.1"/>
    <property type="molecule type" value="Genomic_DNA"/>
</dbReference>